<protein>
    <recommendedName>
        <fullName evidence="1">Secretion system C-terminal sorting domain-containing protein</fullName>
    </recommendedName>
</protein>
<accession>A0A381N0L1</accession>
<dbReference type="Pfam" id="PF19527">
    <property type="entry name" value="DUF6055"/>
    <property type="match status" value="1"/>
</dbReference>
<dbReference type="NCBIfam" id="NF045524">
    <property type="entry name" value="MXAN_6640_HExxH"/>
    <property type="match status" value="1"/>
</dbReference>
<dbReference type="InterPro" id="IPR045690">
    <property type="entry name" value="DUF6055"/>
</dbReference>
<organism evidence="2">
    <name type="scientific">marine metagenome</name>
    <dbReference type="NCBI Taxonomy" id="408172"/>
    <lineage>
        <taxon>unclassified sequences</taxon>
        <taxon>metagenomes</taxon>
        <taxon>ecological metagenomes</taxon>
    </lineage>
</organism>
<evidence type="ECO:0000259" key="1">
    <source>
        <dbReference type="Pfam" id="PF18962"/>
    </source>
</evidence>
<dbReference type="InterPro" id="IPR026444">
    <property type="entry name" value="Secre_tail"/>
</dbReference>
<evidence type="ECO:0000313" key="2">
    <source>
        <dbReference type="EMBL" id="SUZ48111.1"/>
    </source>
</evidence>
<dbReference type="AlphaFoldDB" id="A0A381N0L1"/>
<dbReference type="NCBIfam" id="TIGR04183">
    <property type="entry name" value="Por_Secre_tail"/>
    <property type="match status" value="1"/>
</dbReference>
<name>A0A381N0L1_9ZZZZ</name>
<proteinExistence type="predicted"/>
<feature type="domain" description="Secretion system C-terminal sorting" evidence="1">
    <location>
        <begin position="482"/>
        <end position="565"/>
    </location>
</feature>
<dbReference type="Pfam" id="PF18962">
    <property type="entry name" value="Por_Secre_tail"/>
    <property type="match status" value="1"/>
</dbReference>
<sequence>MMKKNNICLFKVFIFFISISYGKQLSVHESWKYLLDINQAPIHATHHVNNIIRNGIIPEASDKISLLSDLGIKIYNNNLTPVAPNYLEEILETENYYFHYTTDQSNADAISPSDLNNNSIPDYVETMSEIFEYVWIFFEDTLGYSPPLDDNQPSGSQKYDIYIENLPTNYFAITYTSAFINESETSCSSYIKMRNNYNGSVFQGITELENIKITAVHEFFHAIQFSYNCFERFWLMEATAVWSEDEIYNNINDHYRYMTTWFQNSSRNIDDESNHMYGSFILFQYIDEHLGGPDMIKAIWEESRSRANSINDISFVSIDAALSSFGSNVNTALNSMRIANRIMSSHPNAEPYTYQEAENYPVTAPYEITSLSFNNNNPIVYEQNSLTLYSSNYIKLNILSPSRILIENKDGPNSDLFGAIIFKHENENNWTIRKGYDINIDPSINIEWATLLVGAQGQSEDDWDYKVTISNGYNEDLVVSSIYPNPFIYTNSKIGIKILSVIPQKIQISIYNILGKNIVKWSIDVGEPNEKVIFWDRKNGNRKIVSDGIYFIEITGKHKRIVKKFTLLKSSDGLD</sequence>
<dbReference type="EMBL" id="UINC01000052">
    <property type="protein sequence ID" value="SUZ48111.1"/>
    <property type="molecule type" value="Genomic_DNA"/>
</dbReference>
<reference evidence="2" key="1">
    <citation type="submission" date="2018-05" db="EMBL/GenBank/DDBJ databases">
        <authorList>
            <person name="Lanie J.A."/>
            <person name="Ng W.-L."/>
            <person name="Kazmierczak K.M."/>
            <person name="Andrzejewski T.M."/>
            <person name="Davidsen T.M."/>
            <person name="Wayne K.J."/>
            <person name="Tettelin H."/>
            <person name="Glass J.I."/>
            <person name="Rusch D."/>
            <person name="Podicherti R."/>
            <person name="Tsui H.-C.T."/>
            <person name="Winkler M.E."/>
        </authorList>
    </citation>
    <scope>NUCLEOTIDE SEQUENCE</scope>
</reference>
<dbReference type="Gene3D" id="2.60.40.4070">
    <property type="match status" value="1"/>
</dbReference>
<gene>
    <name evidence="2" type="ORF">METZ01_LOCUS965</name>
</gene>